<dbReference type="InterPro" id="IPR047348">
    <property type="entry name" value="XRCC3-like_C"/>
</dbReference>
<sequence length="351" mass="39084">MDVNELELHPRILDAIKRAKLTVEKTLCLSAADLSRLTKLSTSDVGHLLYEVSKSVPRIPMAIALDIKEERCHASLKVRYVKTGCEVLDDFLRGGILSQGITEIAGESAAGKTQLCMQLCLTVQLPCHMGGLAGGAVYICTEDVFPSKRLHQMIKYFNRKLGPELEMQLAVGDHIFVEHASDQLTGISQFVFVKQESLWKCINQRVPVLLARGMVKFIVIDSIAALFRGEYDFSEAAKRAHHLRSFGDQLRKLNQQYNAPVVCVNQVSANMKGDSEYGRYEFIPALGLSWSNLVTCRLLLSRTSMTIDINDPDTGNNAVAKVRTMEAMFAPHLPRDLCYYVVDAKGVHGLR</sequence>
<dbReference type="Proteomes" id="UP000694865">
    <property type="component" value="Unplaced"/>
</dbReference>
<keyword evidence="5" id="KW-0067">ATP-binding</keyword>
<comment type="similarity">
    <text evidence="2">Belongs to the RecA family. RAD51 subfamily.</text>
</comment>
<evidence type="ECO:0000256" key="3">
    <source>
        <dbReference type="ARBA" id="ARBA00022741"/>
    </source>
</evidence>
<protein>
    <submittedName>
        <fullName evidence="12">DNA repair protein XRCC3-like</fullName>
    </submittedName>
</protein>
<evidence type="ECO:0000256" key="5">
    <source>
        <dbReference type="ARBA" id="ARBA00022840"/>
    </source>
</evidence>
<keyword evidence="6" id="KW-0238">DNA-binding</keyword>
<dbReference type="InterPro" id="IPR058766">
    <property type="entry name" value="HHH_XRCC3_RAD51B"/>
</dbReference>
<dbReference type="RefSeq" id="XP_006813821.1">
    <property type="nucleotide sequence ID" value="XM_006813758.1"/>
</dbReference>
<dbReference type="PANTHER" id="PTHR46487">
    <property type="entry name" value="DNA REPAIR PROTEIN XRCC3"/>
    <property type="match status" value="1"/>
</dbReference>
<dbReference type="PROSITE" id="PS50162">
    <property type="entry name" value="RECA_2"/>
    <property type="match status" value="1"/>
</dbReference>
<organism evidence="11 12">
    <name type="scientific">Saccoglossus kowalevskii</name>
    <name type="common">Acorn worm</name>
    <dbReference type="NCBI Taxonomy" id="10224"/>
    <lineage>
        <taxon>Eukaryota</taxon>
        <taxon>Metazoa</taxon>
        <taxon>Hemichordata</taxon>
        <taxon>Enteropneusta</taxon>
        <taxon>Harrimaniidae</taxon>
        <taxon>Saccoglossus</taxon>
    </lineage>
</organism>
<keyword evidence="7" id="KW-0233">DNA recombination</keyword>
<dbReference type="PIRSF" id="PIRSF005856">
    <property type="entry name" value="Rad51"/>
    <property type="match status" value="1"/>
</dbReference>
<dbReference type="Pfam" id="PF26169">
    <property type="entry name" value="HHH_XRCC3_RpoA"/>
    <property type="match status" value="1"/>
</dbReference>
<evidence type="ECO:0000259" key="10">
    <source>
        <dbReference type="PROSITE" id="PS50162"/>
    </source>
</evidence>
<evidence type="ECO:0000256" key="2">
    <source>
        <dbReference type="ARBA" id="ARBA00007095"/>
    </source>
</evidence>
<evidence type="ECO:0000256" key="9">
    <source>
        <dbReference type="ARBA" id="ARBA00023242"/>
    </source>
</evidence>
<dbReference type="PANTHER" id="PTHR46487:SF1">
    <property type="entry name" value="DNA REPAIR PROTEIN XRCC3"/>
    <property type="match status" value="1"/>
</dbReference>
<gene>
    <name evidence="12" type="primary">LOC100368320</name>
</gene>
<keyword evidence="11" id="KW-1185">Reference proteome</keyword>
<evidence type="ECO:0000256" key="4">
    <source>
        <dbReference type="ARBA" id="ARBA00022763"/>
    </source>
</evidence>
<evidence type="ECO:0000256" key="6">
    <source>
        <dbReference type="ARBA" id="ARBA00023125"/>
    </source>
</evidence>
<dbReference type="Pfam" id="PF08423">
    <property type="entry name" value="Rad51"/>
    <property type="match status" value="1"/>
</dbReference>
<dbReference type="CDD" id="cd19491">
    <property type="entry name" value="XRCC3"/>
    <property type="match status" value="1"/>
</dbReference>
<feature type="domain" description="RecA family profile 1" evidence="10">
    <location>
        <begin position="77"/>
        <end position="267"/>
    </location>
</feature>
<evidence type="ECO:0000256" key="8">
    <source>
        <dbReference type="ARBA" id="ARBA00023204"/>
    </source>
</evidence>
<evidence type="ECO:0000256" key="1">
    <source>
        <dbReference type="ARBA" id="ARBA00004123"/>
    </source>
</evidence>
<dbReference type="InterPro" id="IPR020588">
    <property type="entry name" value="RecA_ATP-bd"/>
</dbReference>
<evidence type="ECO:0000313" key="11">
    <source>
        <dbReference type="Proteomes" id="UP000694865"/>
    </source>
</evidence>
<keyword evidence="8" id="KW-0234">DNA repair</keyword>
<evidence type="ECO:0000313" key="12">
    <source>
        <dbReference type="RefSeq" id="XP_006813821.1"/>
    </source>
</evidence>
<evidence type="ECO:0000256" key="7">
    <source>
        <dbReference type="ARBA" id="ARBA00023172"/>
    </source>
</evidence>
<dbReference type="InterPro" id="IPR027417">
    <property type="entry name" value="P-loop_NTPase"/>
</dbReference>
<dbReference type="InterPro" id="IPR016467">
    <property type="entry name" value="DNA_recomb/repair_RecA-like"/>
</dbReference>
<dbReference type="GeneID" id="100368320"/>
<keyword evidence="9" id="KW-0539">Nucleus</keyword>
<keyword evidence="4" id="KW-0227">DNA damage</keyword>
<proteinExistence type="inferred from homology"/>
<dbReference type="SUPFAM" id="SSF52540">
    <property type="entry name" value="P-loop containing nucleoside triphosphate hydrolases"/>
    <property type="match status" value="1"/>
</dbReference>
<dbReference type="InterPro" id="IPR013632">
    <property type="entry name" value="Rad51_C"/>
</dbReference>
<keyword evidence="3" id="KW-0547">Nucleotide-binding</keyword>
<name>A0ABM0M1D0_SACKO</name>
<comment type="subcellular location">
    <subcellularLocation>
        <location evidence="1">Nucleus</location>
    </subcellularLocation>
</comment>
<dbReference type="Gene3D" id="3.40.50.300">
    <property type="entry name" value="P-loop containing nucleotide triphosphate hydrolases"/>
    <property type="match status" value="1"/>
</dbReference>
<accession>A0ABM0M1D0</accession>
<reference evidence="12" key="1">
    <citation type="submission" date="2025-08" db="UniProtKB">
        <authorList>
            <consortium name="RefSeq"/>
        </authorList>
    </citation>
    <scope>IDENTIFICATION</scope>
    <source>
        <tissue evidence="12">Testes</tissue>
    </source>
</reference>